<dbReference type="PANTHER" id="PTHR12374">
    <property type="entry name" value="TRANSCRIPTIONAL ADAPTOR 2 ADA2 -RELATED"/>
    <property type="match status" value="1"/>
</dbReference>
<name>E4ZGT6_LEPMJ</name>
<dbReference type="GeneID" id="13291955"/>
<feature type="compositionally biased region" description="Polar residues" evidence="1">
    <location>
        <begin position="1"/>
        <end position="20"/>
    </location>
</feature>
<dbReference type="RefSeq" id="XP_003833871.1">
    <property type="nucleotide sequence ID" value="XM_003833823.1"/>
</dbReference>
<feature type="domain" description="SWIRM" evidence="2">
    <location>
        <begin position="291"/>
        <end position="388"/>
    </location>
</feature>
<dbReference type="EMBL" id="FP929064">
    <property type="protein sequence ID" value="CBX90506.1"/>
    <property type="molecule type" value="Genomic_DNA"/>
</dbReference>
<evidence type="ECO:0000256" key="1">
    <source>
        <dbReference type="SAM" id="MobiDB-lite"/>
    </source>
</evidence>
<dbReference type="Proteomes" id="UP000002668">
    <property type="component" value="Genome"/>
</dbReference>
<accession>E4ZGT6</accession>
<dbReference type="Pfam" id="PF04433">
    <property type="entry name" value="SWIRM"/>
    <property type="match status" value="1"/>
</dbReference>
<sequence length="388" mass="43530">MANSPSKTPMSNRLHISSLLSPPEMKRTESFDPAMAPARWSDSFGRLSFDEAPKSTGTPPSKRDDAYASPPISPEHLLLSKKNMAHPEDDQGSLDPPLFASADAPVAEMPLFPRDSVEPAARDTITAHMTSHEYAKLQEKPSRADYELAISFQSNVFKTAAKDPARWWKQERAFDQYYGRPTGVQKKKQQQQQQQSALKKLAPAPSMPVRKNKVAIPRTPQSAPAQRTPRAATKAKRSPLSQTRDSFDSSPMSESSSKPARQATTRDDTDYASLCDYAPPLSTLPNNNKCLKAEWKGSVLDLSNDPDRHRLHEAELVLASTLRLTCATYLCSKRRLFIGRVEALRKGKEFRKTDAQQACKIDVNKASKLWSSYEKVGWFNPDYFRQYL</sequence>
<evidence type="ECO:0000313" key="3">
    <source>
        <dbReference type="EMBL" id="CBX90506.1"/>
    </source>
</evidence>
<dbReference type="GO" id="GO:0006357">
    <property type="term" value="P:regulation of transcription by RNA polymerase II"/>
    <property type="evidence" value="ECO:0007669"/>
    <property type="project" value="TreeGrafter"/>
</dbReference>
<dbReference type="GO" id="GO:0003713">
    <property type="term" value="F:transcription coactivator activity"/>
    <property type="evidence" value="ECO:0007669"/>
    <property type="project" value="TreeGrafter"/>
</dbReference>
<dbReference type="FunFam" id="1.10.10.10:FF:000087">
    <property type="entry name" value="Transcriptional adapter 2"/>
    <property type="match status" value="1"/>
</dbReference>
<dbReference type="PANTHER" id="PTHR12374:SF21">
    <property type="entry name" value="SWIRM DOMAIN-CONTAINING PROTEIN FUN19-RELATED"/>
    <property type="match status" value="1"/>
</dbReference>
<gene>
    <name evidence="3" type="ORF">LEMA_P066320.1</name>
</gene>
<dbReference type="InterPro" id="IPR036388">
    <property type="entry name" value="WH-like_DNA-bd_sf"/>
</dbReference>
<dbReference type="OMA" id="YDRVGWF"/>
<dbReference type="InterPro" id="IPR009057">
    <property type="entry name" value="Homeodomain-like_sf"/>
</dbReference>
<dbReference type="GO" id="GO:0070210">
    <property type="term" value="C:Rpd3L-Expanded complex"/>
    <property type="evidence" value="ECO:0007669"/>
    <property type="project" value="TreeGrafter"/>
</dbReference>
<reference evidence="4" key="1">
    <citation type="journal article" date="2011" name="Nat. Commun.">
        <title>Effector diversification within compartments of the Leptosphaeria maculans genome affected by Repeat-Induced Point mutations.</title>
        <authorList>
            <person name="Rouxel T."/>
            <person name="Grandaubert J."/>
            <person name="Hane J.K."/>
            <person name="Hoede C."/>
            <person name="van de Wouw A.P."/>
            <person name="Couloux A."/>
            <person name="Dominguez V."/>
            <person name="Anthouard V."/>
            <person name="Bally P."/>
            <person name="Bourras S."/>
            <person name="Cozijnsen A.J."/>
            <person name="Ciuffetti L.M."/>
            <person name="Degrave A."/>
            <person name="Dilmaghani A."/>
            <person name="Duret L."/>
            <person name="Fudal I."/>
            <person name="Goodwin S.B."/>
            <person name="Gout L."/>
            <person name="Glaser N."/>
            <person name="Linglin J."/>
            <person name="Kema G.H.J."/>
            <person name="Lapalu N."/>
            <person name="Lawrence C.B."/>
            <person name="May K."/>
            <person name="Meyer M."/>
            <person name="Ollivier B."/>
            <person name="Poulain J."/>
            <person name="Schoch C.L."/>
            <person name="Simon A."/>
            <person name="Spatafora J.W."/>
            <person name="Stachowiak A."/>
            <person name="Turgeon B.G."/>
            <person name="Tyler B.M."/>
            <person name="Vincent D."/>
            <person name="Weissenbach J."/>
            <person name="Amselem J."/>
            <person name="Quesneville H."/>
            <person name="Oliver R.P."/>
            <person name="Wincker P."/>
            <person name="Balesdent M.-H."/>
            <person name="Howlett B.J."/>
        </authorList>
    </citation>
    <scope>NUCLEOTIDE SEQUENCE [LARGE SCALE GENOMIC DNA]</scope>
    <source>
        <strain evidence="4">JN3 / isolate v23.1.3 / race Av1-4-5-6-7-8</strain>
    </source>
</reference>
<feature type="region of interest" description="Disordered" evidence="1">
    <location>
        <begin position="1"/>
        <end position="116"/>
    </location>
</feature>
<feature type="compositionally biased region" description="Low complexity" evidence="1">
    <location>
        <begin position="248"/>
        <end position="257"/>
    </location>
</feature>
<dbReference type="InterPro" id="IPR007526">
    <property type="entry name" value="SWIRM"/>
</dbReference>
<dbReference type="GO" id="GO:0006338">
    <property type="term" value="P:chromatin remodeling"/>
    <property type="evidence" value="ECO:0007669"/>
    <property type="project" value="TreeGrafter"/>
</dbReference>
<evidence type="ECO:0000313" key="4">
    <source>
        <dbReference type="Proteomes" id="UP000002668"/>
    </source>
</evidence>
<protein>
    <submittedName>
        <fullName evidence="3">Similar to SWIRM domain-containing protein FUN19</fullName>
    </submittedName>
</protein>
<dbReference type="OrthoDB" id="5598695at2759"/>
<dbReference type="SUPFAM" id="SSF46689">
    <property type="entry name" value="Homeodomain-like"/>
    <property type="match status" value="1"/>
</dbReference>
<dbReference type="STRING" id="985895.E4ZGT6"/>
<dbReference type="eggNOG" id="ENOG502R6VN">
    <property type="taxonomic scope" value="Eukaryota"/>
</dbReference>
<feature type="region of interest" description="Disordered" evidence="1">
    <location>
        <begin position="182"/>
        <end position="268"/>
    </location>
</feature>
<dbReference type="GO" id="GO:0003682">
    <property type="term" value="F:chromatin binding"/>
    <property type="evidence" value="ECO:0007669"/>
    <property type="project" value="TreeGrafter"/>
</dbReference>
<dbReference type="InParanoid" id="E4ZGT6"/>
<dbReference type="HOGENOM" id="CLU_042442_1_0_1"/>
<organism evidence="3 4">
    <name type="scientific">Leptosphaeria maculans (strain JN3 / isolate v23.1.3 / race Av1-4-5-6-7-8)</name>
    <name type="common">Blackleg fungus</name>
    <name type="synonym">Phoma lingam</name>
    <dbReference type="NCBI Taxonomy" id="985895"/>
    <lineage>
        <taxon>Eukaryota</taxon>
        <taxon>Fungi</taxon>
        <taxon>Dikarya</taxon>
        <taxon>Ascomycota</taxon>
        <taxon>Pezizomycotina</taxon>
        <taxon>Dothideomycetes</taxon>
        <taxon>Pleosporomycetidae</taxon>
        <taxon>Pleosporales</taxon>
        <taxon>Pleosporineae</taxon>
        <taxon>Leptosphaeriaceae</taxon>
        <taxon>Plenodomus</taxon>
        <taxon>Plenodomus lingam/Leptosphaeria maculans species complex</taxon>
    </lineage>
</organism>
<dbReference type="VEuPathDB" id="FungiDB:LEMA_P066320.1"/>
<dbReference type="AlphaFoldDB" id="E4ZGT6"/>
<dbReference type="PROSITE" id="PS50934">
    <property type="entry name" value="SWIRM"/>
    <property type="match status" value="1"/>
</dbReference>
<dbReference type="Gene3D" id="1.10.10.10">
    <property type="entry name" value="Winged helix-like DNA-binding domain superfamily/Winged helix DNA-binding domain"/>
    <property type="match status" value="1"/>
</dbReference>
<proteinExistence type="predicted"/>
<evidence type="ECO:0000259" key="2">
    <source>
        <dbReference type="PROSITE" id="PS50934"/>
    </source>
</evidence>
<keyword evidence="4" id="KW-1185">Reference proteome</keyword>